<dbReference type="Gene3D" id="2.40.20.10">
    <property type="entry name" value="Plasminogen Kringle 4"/>
    <property type="match status" value="3"/>
</dbReference>
<feature type="domain" description="Kringle" evidence="5">
    <location>
        <begin position="128"/>
        <end position="206"/>
    </location>
</feature>
<evidence type="ECO:0000256" key="4">
    <source>
        <dbReference type="SAM" id="Phobius"/>
    </source>
</evidence>
<feature type="domain" description="Kringle" evidence="5">
    <location>
        <begin position="1"/>
        <end position="35"/>
    </location>
</feature>
<dbReference type="SMART" id="SM00130">
    <property type="entry name" value="KR"/>
    <property type="match status" value="2"/>
</dbReference>
<evidence type="ECO:0000256" key="1">
    <source>
        <dbReference type="ARBA" id="ARBA00022572"/>
    </source>
</evidence>
<dbReference type="PROSITE" id="PS50070">
    <property type="entry name" value="KRINGLE_2"/>
    <property type="match status" value="3"/>
</dbReference>
<name>A0AAD9JIK3_9ANNE</name>
<evidence type="ECO:0000259" key="5">
    <source>
        <dbReference type="PROSITE" id="PS50070"/>
    </source>
</evidence>
<gene>
    <name evidence="6" type="ORF">LSH36_299g00050</name>
</gene>
<organism evidence="6 7">
    <name type="scientific">Paralvinella palmiformis</name>
    <dbReference type="NCBI Taxonomy" id="53620"/>
    <lineage>
        <taxon>Eukaryota</taxon>
        <taxon>Metazoa</taxon>
        <taxon>Spiralia</taxon>
        <taxon>Lophotrochozoa</taxon>
        <taxon>Annelida</taxon>
        <taxon>Polychaeta</taxon>
        <taxon>Sedentaria</taxon>
        <taxon>Canalipalpata</taxon>
        <taxon>Terebellida</taxon>
        <taxon>Terebelliformia</taxon>
        <taxon>Alvinellidae</taxon>
        <taxon>Paralvinella</taxon>
    </lineage>
</organism>
<evidence type="ECO:0000256" key="3">
    <source>
        <dbReference type="PROSITE-ProRule" id="PRU00121"/>
    </source>
</evidence>
<dbReference type="InterPro" id="IPR013806">
    <property type="entry name" value="Kringle-like"/>
</dbReference>
<comment type="caution">
    <text evidence="6">The sequence shown here is derived from an EMBL/GenBank/DDBJ whole genome shotgun (WGS) entry which is preliminary data.</text>
</comment>
<keyword evidence="4" id="KW-0472">Membrane</keyword>
<keyword evidence="7" id="KW-1185">Reference proteome</keyword>
<evidence type="ECO:0000313" key="7">
    <source>
        <dbReference type="Proteomes" id="UP001208570"/>
    </source>
</evidence>
<evidence type="ECO:0000313" key="6">
    <source>
        <dbReference type="EMBL" id="KAK2153366.1"/>
    </source>
</evidence>
<dbReference type="AlphaFoldDB" id="A0AAD9JIK3"/>
<comment type="caution">
    <text evidence="3">Lacks conserved residue(s) required for the propagation of feature annotation.</text>
</comment>
<dbReference type="InterPro" id="IPR000001">
    <property type="entry name" value="Kringle"/>
</dbReference>
<dbReference type="SUPFAM" id="SSF57440">
    <property type="entry name" value="Kringle-like"/>
    <property type="match status" value="3"/>
</dbReference>
<protein>
    <recommendedName>
        <fullName evidence="5">Kringle domain-containing protein</fullName>
    </recommendedName>
</protein>
<dbReference type="InterPro" id="IPR050759">
    <property type="entry name" value="Serine_protease_kringle"/>
</dbReference>
<dbReference type="CDD" id="cd00108">
    <property type="entry name" value="KR"/>
    <property type="match status" value="2"/>
</dbReference>
<proteinExistence type="predicted"/>
<dbReference type="PANTHER" id="PTHR24261:SF7">
    <property type="entry name" value="KRINGLE DOMAIN-CONTAINING PROTEIN"/>
    <property type="match status" value="1"/>
</dbReference>
<feature type="domain" description="Kringle" evidence="5">
    <location>
        <begin position="43"/>
        <end position="120"/>
    </location>
</feature>
<keyword evidence="4" id="KW-0812">Transmembrane</keyword>
<dbReference type="EMBL" id="JAODUP010000299">
    <property type="protein sequence ID" value="KAK2153366.1"/>
    <property type="molecule type" value="Genomic_DNA"/>
</dbReference>
<accession>A0AAD9JIK3</accession>
<dbReference type="PANTHER" id="PTHR24261">
    <property type="entry name" value="PLASMINOGEN-RELATED"/>
    <property type="match status" value="1"/>
</dbReference>
<keyword evidence="1 3" id="KW-0420">Kringle</keyword>
<sequence length="407" mass="46675">MQEDPKRNPGASKEAPWCYTKLYPIIWQYCDVPDCGCRKSTAGWDYSGKISVTSSGRRCQAWTSQKPHSQSYTDMSAFPDPNVGDAKNYCRNPDRWDAGGPWCYTEDPDIRWEYCSVPYCECKVTRGGHQYGGRISYTESGRKCQRWDSQIPHRHKYGDSSCAFPEQFVVDAANFCRNPELNELKGPWCFTTDPQVRWEYCNIPTCESDEELLIKNEKRNLSQMPSHQFKGHMSDNLPQIRSPYLGLFVASSCLIIFAIGGALFILQKYRRLKRQQIECGLKNVDEHRLQNEDNVENMNILRNIERHNIENGRRVVDQNIYTNCNKYSNENCRHYNRNSDDLGPDMTSTCVIHSYTSITSQIIIRKTDDGHGSLAGGVSYFDDVINPPFGDVTMSDDVGVVRRHSVS</sequence>
<dbReference type="InterPro" id="IPR038178">
    <property type="entry name" value="Kringle_sf"/>
</dbReference>
<dbReference type="Proteomes" id="UP001208570">
    <property type="component" value="Unassembled WGS sequence"/>
</dbReference>
<dbReference type="Pfam" id="PF00051">
    <property type="entry name" value="Kringle"/>
    <property type="match status" value="2"/>
</dbReference>
<keyword evidence="2" id="KW-1015">Disulfide bond</keyword>
<evidence type="ECO:0000256" key="2">
    <source>
        <dbReference type="ARBA" id="ARBA00023157"/>
    </source>
</evidence>
<dbReference type="PRINTS" id="PR00018">
    <property type="entry name" value="KRINGLE"/>
</dbReference>
<keyword evidence="4" id="KW-1133">Transmembrane helix</keyword>
<reference evidence="6" key="1">
    <citation type="journal article" date="2023" name="Mol. Biol. Evol.">
        <title>Third-Generation Sequencing Reveals the Adaptive Role of the Epigenome in Three Deep-Sea Polychaetes.</title>
        <authorList>
            <person name="Perez M."/>
            <person name="Aroh O."/>
            <person name="Sun Y."/>
            <person name="Lan Y."/>
            <person name="Juniper S.K."/>
            <person name="Young C.R."/>
            <person name="Angers B."/>
            <person name="Qian P.Y."/>
        </authorList>
    </citation>
    <scope>NUCLEOTIDE SEQUENCE</scope>
    <source>
        <strain evidence="6">P08H-3</strain>
    </source>
</reference>
<feature type="transmembrane region" description="Helical" evidence="4">
    <location>
        <begin position="244"/>
        <end position="266"/>
    </location>
</feature>